<evidence type="ECO:0000313" key="2">
    <source>
        <dbReference type="Proteomes" id="UP000316806"/>
    </source>
</evidence>
<sequence length="121" mass="13609">MVGDGGLVVRVVLLPGGFGVEEVVEEGFVVAGIGGVHRHQLRLRRERFRWRFRGDGRLRRRYAGESLGGLPFRVGGWRRAGEYGVAVWTLEVGDGFFGMSYEPLTKLRRSSPCRWTLSACR</sequence>
<organism evidence="1 2">
    <name type="scientific">Streptomyces spectabilis</name>
    <dbReference type="NCBI Taxonomy" id="68270"/>
    <lineage>
        <taxon>Bacteria</taxon>
        <taxon>Bacillati</taxon>
        <taxon>Actinomycetota</taxon>
        <taxon>Actinomycetes</taxon>
        <taxon>Kitasatosporales</taxon>
        <taxon>Streptomycetaceae</taxon>
        <taxon>Streptomyces</taxon>
    </lineage>
</organism>
<proteinExistence type="predicted"/>
<gene>
    <name evidence="1" type="ORF">FH965_01595</name>
</gene>
<dbReference type="Proteomes" id="UP000316806">
    <property type="component" value="Chromosome"/>
</dbReference>
<dbReference type="AlphaFoldDB" id="A0A516R182"/>
<evidence type="ECO:0000313" key="1">
    <source>
        <dbReference type="EMBL" id="QDQ09418.1"/>
    </source>
</evidence>
<dbReference type="EMBL" id="CP040916">
    <property type="protein sequence ID" value="QDQ09418.1"/>
    <property type="molecule type" value="Genomic_DNA"/>
</dbReference>
<name>A0A516R182_STRST</name>
<dbReference type="RefSeq" id="WP_144000996.1">
    <property type="nucleotide sequence ID" value="NZ_CP040916.1"/>
</dbReference>
<accession>A0A516R182</accession>
<reference evidence="1 2" key="1">
    <citation type="journal article" date="2019" name="J. Ind. Microbiol. Biotechnol.">
        <title>The complete genomic sequence of Streptomyces spectabilis NRRL-2792 and identification of secondary metabolite biosynthetic gene clusters.</title>
        <authorList>
            <person name="Sinha A."/>
            <person name="Phillips-Salemka S."/>
            <person name="Niraula T.A."/>
            <person name="Short K.A."/>
            <person name="Niraula N.P."/>
        </authorList>
    </citation>
    <scope>NUCLEOTIDE SEQUENCE [LARGE SCALE GENOMIC DNA]</scope>
    <source>
        <strain evidence="1 2">NRRL 2792</strain>
    </source>
</reference>
<protein>
    <submittedName>
        <fullName evidence="1">Uncharacterized protein</fullName>
    </submittedName>
</protein>